<dbReference type="Proteomes" id="UP000094426">
    <property type="component" value="Unassembled WGS sequence"/>
</dbReference>
<comment type="caution">
    <text evidence="1">The sequence shown here is derived from an EMBL/GenBank/DDBJ whole genome shotgun (WGS) entry which is preliminary data.</text>
</comment>
<dbReference type="AlphaFoldDB" id="A0A1E2SMH4"/>
<reference evidence="1 2" key="1">
    <citation type="submission" date="2015-11" db="EMBL/GenBank/DDBJ databases">
        <authorList>
            <person name="Zhang Y."/>
            <person name="Guo Z."/>
        </authorList>
    </citation>
    <scope>NUCLEOTIDE SEQUENCE [LARGE SCALE GENOMIC DNA]</scope>
    <source>
        <strain evidence="2">gdw1</strain>
    </source>
</reference>
<evidence type="ECO:0000313" key="2">
    <source>
        <dbReference type="Proteomes" id="UP000094426"/>
    </source>
</evidence>
<sequence length="1103" mass="116961">MPSPTAHIRQRAVSAKDVVGDQSEWFTVGGINSEQILWGMSMEKYYDEFPLLEEDFPSEYAWLEHLYSDDDKEFNGSFDDPEGIASSEPYAITEVSFGEGVSCSPVLTRSGPARARSALASGHCGRLPTNEEELSGIHRENLSGDSAEIRFVVRDEQVADAAGRLLTPLPSANKLLRDFHAEQGVAGLRELAPALDKALQGDLALVEKVSSHSQTVLKSLKAVGKQASRSSELLPYVAIAATGYALSEDIASGNWVDAGFDGAAIGLIAVGTIQPELLVVTEPALLVLIAAQWVVDKYRADHAPPPVMSAWQRANAQRDFELWQKLPSTLAQLRLGATKDQIVSATETVMGERIVPAMRARFAADKLALRKMHATYMREAHRLAVKAAGGAFTGPAWEKVRPHEEQMLRVISRAFRAQWDTRQAAYAKALGEQVQAVADRFAADFVPGSTPFEHIRLTLDAAVASPAVQAAESLMNQYSRYQNAPIAYPDRDDLAFRSRLQQEKLTAYEAEFARIGASVGVVVPNDDAENHRLLSGEPSAKVLVHLPSWGDSVPGGVTSEITIKDPRRSVSGAMTITAPDGSTIESIRTSLENQPAIVVSADKTTATVGASGEPILFGGAGAGVLVRLKSPRSAVPGSTIGGGGFSIEAAGAVAARGSLDIVVRDTIPAAHGFAESGRVTNEVAIDDPRATAVGTMTVTAPTGTRIDSIRVSDSTTVHLSDDRRSATIDGAFGGGKVTVLIRFHVVDSSKRDALLADGRVVVAAGGVPVASGPIIVSTYPVTVSQTSVPALRLGQNGSATVRIENHAQSGASGIDIEFTAPSGSVFASPDLTWRNSTLSGGTNTGKLSADKRTLTYSSAEFTVNATSWVDLSTELTAQTSGGGLLADGVFRIAPGKIVPDGAKTALAYKAVIAELPHTRGQAGPGGTFSFVVYDAATAVTGTMTLDAPRGMTFKSVQSGYATVTYRDDRRQATISRNTFGGTGYRLPITVAFDADARPTRTYSGQLTIADGGATVAVGTFDVLATIEGCLHQGTYWVPWGLLTTFRVAHIRNSCRADIAVKVPFSGGPDSGWKTIGYREEAEFWSTPWAAPQDHVVGPIRPNP</sequence>
<proteinExistence type="predicted"/>
<dbReference type="EMBL" id="LNZG01000002">
    <property type="protein sequence ID" value="ODA91055.1"/>
    <property type="molecule type" value="Genomic_DNA"/>
</dbReference>
<organism evidence="1 2">
    <name type="scientific">Leifsonia xyli subsp. xyli</name>
    <dbReference type="NCBI Taxonomy" id="59736"/>
    <lineage>
        <taxon>Bacteria</taxon>
        <taxon>Bacillati</taxon>
        <taxon>Actinomycetota</taxon>
        <taxon>Actinomycetes</taxon>
        <taxon>Micrococcales</taxon>
        <taxon>Microbacteriaceae</taxon>
        <taxon>Leifsonia</taxon>
    </lineage>
</organism>
<name>A0A1E2SMH4_LEIXY</name>
<evidence type="ECO:0000313" key="1">
    <source>
        <dbReference type="EMBL" id="ODA91055.1"/>
    </source>
</evidence>
<protein>
    <submittedName>
        <fullName evidence="1">Uncharacterized protein</fullName>
    </submittedName>
</protein>
<dbReference type="RefSeq" id="WP_041767307.1">
    <property type="nucleotide sequence ID" value="NZ_LNZG01000002.1"/>
</dbReference>
<accession>A0A1E2SMH4</accession>
<gene>
    <name evidence="1" type="ORF">ATY41_06560</name>
</gene>